<accession>A0A6A4QE39</accession>
<dbReference type="AlphaFoldDB" id="A0A6A4QE39"/>
<protein>
    <submittedName>
        <fullName evidence="1">Uncharacterized protein</fullName>
    </submittedName>
</protein>
<evidence type="ECO:0000313" key="2">
    <source>
        <dbReference type="Proteomes" id="UP000447434"/>
    </source>
</evidence>
<reference evidence="2" key="1">
    <citation type="journal article" date="2020" name="Nat. Commun.">
        <title>Genome sequence of the cluster root forming white lupin.</title>
        <authorList>
            <person name="Hufnagel B."/>
            <person name="Marques A."/>
            <person name="Soriano A."/>
            <person name="Marques L."/>
            <person name="Divol F."/>
            <person name="Doumas P."/>
            <person name="Sallet E."/>
            <person name="Mancinotti D."/>
            <person name="Carrere S."/>
            <person name="Marande W."/>
            <person name="Arribat S."/>
            <person name="Keller J."/>
            <person name="Huneau C."/>
            <person name="Blein T."/>
            <person name="Aime D."/>
            <person name="Laguerre M."/>
            <person name="Taylor J."/>
            <person name="Schubert V."/>
            <person name="Nelson M."/>
            <person name="Geu-Flores F."/>
            <person name="Crespi M."/>
            <person name="Gallardo-Guerrero K."/>
            <person name="Delaux P.-M."/>
            <person name="Salse J."/>
            <person name="Berges H."/>
            <person name="Guyot R."/>
            <person name="Gouzy J."/>
            <person name="Peret B."/>
        </authorList>
    </citation>
    <scope>NUCLEOTIDE SEQUENCE [LARGE SCALE GENOMIC DNA]</scope>
    <source>
        <strain evidence="2">cv. Amiga</strain>
    </source>
</reference>
<proteinExistence type="predicted"/>
<evidence type="ECO:0000313" key="1">
    <source>
        <dbReference type="EMBL" id="KAE9611756.1"/>
    </source>
</evidence>
<dbReference type="Proteomes" id="UP000447434">
    <property type="component" value="Chromosome 6"/>
</dbReference>
<dbReference type="EMBL" id="WOCE01000006">
    <property type="protein sequence ID" value="KAE9611756.1"/>
    <property type="molecule type" value="Genomic_DNA"/>
</dbReference>
<gene>
    <name evidence="1" type="ORF">Lalb_Chr06g0165841</name>
</gene>
<sequence length="79" mass="8344">MVRQWKEMGYRGDEGTGGSSYGDELRRVVFVLWVAFVSLSFLVAIIFCADGMSKKRASPADNYGHGSACEAGCGGGCGA</sequence>
<dbReference type="PANTHER" id="PTHR37199:SF5">
    <property type="entry name" value="TRANSMEMBRANE PROTEIN"/>
    <property type="match status" value="1"/>
</dbReference>
<comment type="caution">
    <text evidence="1">The sequence shown here is derived from an EMBL/GenBank/DDBJ whole genome shotgun (WGS) entry which is preliminary data.</text>
</comment>
<name>A0A6A4QE39_LUPAL</name>
<keyword evidence="2" id="KW-1185">Reference proteome</keyword>
<organism evidence="1 2">
    <name type="scientific">Lupinus albus</name>
    <name type="common">White lupine</name>
    <name type="synonym">Lupinus termis</name>
    <dbReference type="NCBI Taxonomy" id="3870"/>
    <lineage>
        <taxon>Eukaryota</taxon>
        <taxon>Viridiplantae</taxon>
        <taxon>Streptophyta</taxon>
        <taxon>Embryophyta</taxon>
        <taxon>Tracheophyta</taxon>
        <taxon>Spermatophyta</taxon>
        <taxon>Magnoliopsida</taxon>
        <taxon>eudicotyledons</taxon>
        <taxon>Gunneridae</taxon>
        <taxon>Pentapetalae</taxon>
        <taxon>rosids</taxon>
        <taxon>fabids</taxon>
        <taxon>Fabales</taxon>
        <taxon>Fabaceae</taxon>
        <taxon>Papilionoideae</taxon>
        <taxon>50 kb inversion clade</taxon>
        <taxon>genistoids sensu lato</taxon>
        <taxon>core genistoids</taxon>
        <taxon>Genisteae</taxon>
        <taxon>Lupinus</taxon>
    </lineage>
</organism>
<dbReference type="PANTHER" id="PTHR37199">
    <property type="entry name" value="TRANSMEMBRANE PROTEIN"/>
    <property type="match status" value="1"/>
</dbReference>